<dbReference type="PANTHER" id="PTHR33452:SF1">
    <property type="entry name" value="INNER MEMBRANE PROTEIN YPHA-RELATED"/>
    <property type="match status" value="1"/>
</dbReference>
<proteinExistence type="inferred from homology"/>
<keyword evidence="4 7" id="KW-0812">Transmembrane</keyword>
<comment type="subcellular location">
    <subcellularLocation>
        <location evidence="1">Cell membrane</location>
        <topology evidence="1">Multi-pass membrane protein</topology>
    </subcellularLocation>
</comment>
<reference evidence="8" key="1">
    <citation type="journal article" date="2014" name="Int. J. Syst. Evol. Microbiol.">
        <title>Complete genome sequence of Corynebacterium casei LMG S-19264T (=DSM 44701T), isolated from a smear-ripened cheese.</title>
        <authorList>
            <consortium name="US DOE Joint Genome Institute (JGI-PGF)"/>
            <person name="Walter F."/>
            <person name="Albersmeier A."/>
            <person name="Kalinowski J."/>
            <person name="Ruckert C."/>
        </authorList>
    </citation>
    <scope>NUCLEOTIDE SEQUENCE</scope>
    <source>
        <strain evidence="8">CGMCC 1.12698</strain>
    </source>
</reference>
<evidence type="ECO:0000313" key="8">
    <source>
        <dbReference type="EMBL" id="GGE58126.1"/>
    </source>
</evidence>
<evidence type="ECO:0000256" key="6">
    <source>
        <dbReference type="ARBA" id="ARBA00023136"/>
    </source>
</evidence>
<evidence type="ECO:0000313" key="9">
    <source>
        <dbReference type="Proteomes" id="UP000605259"/>
    </source>
</evidence>
<dbReference type="InterPro" id="IPR032808">
    <property type="entry name" value="DoxX"/>
</dbReference>
<evidence type="ECO:0000256" key="4">
    <source>
        <dbReference type="ARBA" id="ARBA00022692"/>
    </source>
</evidence>
<protein>
    <recommendedName>
        <fullName evidence="10">DoxX family protein</fullName>
    </recommendedName>
</protein>
<keyword evidence="9" id="KW-1185">Reference proteome</keyword>
<comment type="similarity">
    <text evidence="2">Belongs to the DoxX family.</text>
</comment>
<dbReference type="Pfam" id="PF07681">
    <property type="entry name" value="DoxX"/>
    <property type="match status" value="1"/>
</dbReference>
<reference evidence="8" key="2">
    <citation type="submission" date="2020-09" db="EMBL/GenBank/DDBJ databases">
        <authorList>
            <person name="Sun Q."/>
            <person name="Zhou Y."/>
        </authorList>
    </citation>
    <scope>NUCLEOTIDE SEQUENCE</scope>
    <source>
        <strain evidence="8">CGMCC 1.12698</strain>
    </source>
</reference>
<dbReference type="RefSeq" id="WP_188386922.1">
    <property type="nucleotide sequence ID" value="NZ_BMFK01000001.1"/>
</dbReference>
<name>A0A917AKG6_9BACI</name>
<feature type="transmembrane region" description="Helical" evidence="7">
    <location>
        <begin position="45"/>
        <end position="65"/>
    </location>
</feature>
<feature type="transmembrane region" description="Helical" evidence="7">
    <location>
        <begin position="99"/>
        <end position="120"/>
    </location>
</feature>
<evidence type="ECO:0000256" key="7">
    <source>
        <dbReference type="SAM" id="Phobius"/>
    </source>
</evidence>
<feature type="transmembrane region" description="Helical" evidence="7">
    <location>
        <begin position="72"/>
        <end position="93"/>
    </location>
</feature>
<keyword evidence="3" id="KW-1003">Cell membrane</keyword>
<evidence type="ECO:0000256" key="2">
    <source>
        <dbReference type="ARBA" id="ARBA00006679"/>
    </source>
</evidence>
<evidence type="ECO:0000256" key="5">
    <source>
        <dbReference type="ARBA" id="ARBA00022989"/>
    </source>
</evidence>
<dbReference type="GO" id="GO:0005886">
    <property type="term" value="C:plasma membrane"/>
    <property type="evidence" value="ECO:0007669"/>
    <property type="project" value="UniProtKB-SubCell"/>
</dbReference>
<gene>
    <name evidence="8" type="ORF">GCM10007140_05600</name>
</gene>
<dbReference type="PANTHER" id="PTHR33452">
    <property type="entry name" value="OXIDOREDUCTASE CATD-RELATED"/>
    <property type="match status" value="1"/>
</dbReference>
<comment type="caution">
    <text evidence="8">The sequence shown here is derived from an EMBL/GenBank/DDBJ whole genome shotgun (WGS) entry which is preliminary data.</text>
</comment>
<dbReference type="Proteomes" id="UP000605259">
    <property type="component" value="Unassembled WGS sequence"/>
</dbReference>
<organism evidence="8 9">
    <name type="scientific">Priestia taiwanensis</name>
    <dbReference type="NCBI Taxonomy" id="1347902"/>
    <lineage>
        <taxon>Bacteria</taxon>
        <taxon>Bacillati</taxon>
        <taxon>Bacillota</taxon>
        <taxon>Bacilli</taxon>
        <taxon>Bacillales</taxon>
        <taxon>Bacillaceae</taxon>
        <taxon>Priestia</taxon>
    </lineage>
</organism>
<evidence type="ECO:0000256" key="1">
    <source>
        <dbReference type="ARBA" id="ARBA00004651"/>
    </source>
</evidence>
<evidence type="ECO:0000256" key="3">
    <source>
        <dbReference type="ARBA" id="ARBA00022475"/>
    </source>
</evidence>
<dbReference type="InterPro" id="IPR051907">
    <property type="entry name" value="DoxX-like_oxidoreductase"/>
</dbReference>
<keyword evidence="6 7" id="KW-0472">Membrane</keyword>
<evidence type="ECO:0008006" key="10">
    <source>
        <dbReference type="Google" id="ProtNLM"/>
    </source>
</evidence>
<accession>A0A917AKG6</accession>
<sequence length="135" mass="14593">MLKKPELGIFIIRLVLGIIFAAHGFKKVQGGIQGSVDSFENIGIYGWLAYPVVYIELIGGILLILGIGTRIAAALLVGVMMGAIFLVKLKYGLLGGFEYPLALAAMSLLLVFNPGQLLSLEKLLHKRKNSQQQPA</sequence>
<feature type="transmembrane region" description="Helical" evidence="7">
    <location>
        <begin position="7"/>
        <end position="25"/>
    </location>
</feature>
<dbReference type="AlphaFoldDB" id="A0A917AKG6"/>
<keyword evidence="5 7" id="KW-1133">Transmembrane helix</keyword>
<dbReference type="EMBL" id="BMFK01000001">
    <property type="protein sequence ID" value="GGE58126.1"/>
    <property type="molecule type" value="Genomic_DNA"/>
</dbReference>